<evidence type="ECO:0000313" key="4">
    <source>
        <dbReference type="Proteomes" id="UP001231189"/>
    </source>
</evidence>
<protein>
    <submittedName>
        <fullName evidence="3">Uncharacterized protein</fullName>
    </submittedName>
</protein>
<evidence type="ECO:0000256" key="2">
    <source>
        <dbReference type="SAM" id="SignalP"/>
    </source>
</evidence>
<dbReference type="PANTHER" id="PTHR31656">
    <property type="entry name" value="ROOT CAP DOMAIN-CONTAINING PROTEIN"/>
    <property type="match status" value="1"/>
</dbReference>
<evidence type="ECO:0000313" key="3">
    <source>
        <dbReference type="EMBL" id="KAK1628683.1"/>
    </source>
</evidence>
<feature type="region of interest" description="Disordered" evidence="1">
    <location>
        <begin position="145"/>
        <end position="165"/>
    </location>
</feature>
<comment type="caution">
    <text evidence="3">The sequence shown here is derived from an EMBL/GenBank/DDBJ whole genome shotgun (WGS) entry which is preliminary data.</text>
</comment>
<gene>
    <name evidence="3" type="ORF">QYE76_002998</name>
</gene>
<keyword evidence="4" id="KW-1185">Reference proteome</keyword>
<dbReference type="AlphaFoldDB" id="A0AAD8W0W0"/>
<feature type="compositionally biased region" description="Polar residues" evidence="1">
    <location>
        <begin position="145"/>
        <end position="159"/>
    </location>
</feature>
<dbReference type="Proteomes" id="UP001231189">
    <property type="component" value="Unassembled WGS sequence"/>
</dbReference>
<feature type="chain" id="PRO_5041943685" evidence="2">
    <location>
        <begin position="25"/>
        <end position="487"/>
    </location>
</feature>
<feature type="region of interest" description="Disordered" evidence="1">
    <location>
        <begin position="22"/>
        <end position="44"/>
    </location>
</feature>
<accession>A0AAD8W0W0</accession>
<organism evidence="3 4">
    <name type="scientific">Lolium multiflorum</name>
    <name type="common">Italian ryegrass</name>
    <name type="synonym">Lolium perenne subsp. multiflorum</name>
    <dbReference type="NCBI Taxonomy" id="4521"/>
    <lineage>
        <taxon>Eukaryota</taxon>
        <taxon>Viridiplantae</taxon>
        <taxon>Streptophyta</taxon>
        <taxon>Embryophyta</taxon>
        <taxon>Tracheophyta</taxon>
        <taxon>Spermatophyta</taxon>
        <taxon>Magnoliopsida</taxon>
        <taxon>Liliopsida</taxon>
        <taxon>Poales</taxon>
        <taxon>Poaceae</taxon>
        <taxon>BOP clade</taxon>
        <taxon>Pooideae</taxon>
        <taxon>Poodae</taxon>
        <taxon>Poeae</taxon>
        <taxon>Poeae Chloroplast Group 2 (Poeae type)</taxon>
        <taxon>Loliodinae</taxon>
        <taxon>Loliinae</taxon>
        <taxon>Lolium</taxon>
    </lineage>
</organism>
<reference evidence="3" key="1">
    <citation type="submission" date="2023-07" db="EMBL/GenBank/DDBJ databases">
        <title>A chromosome-level genome assembly of Lolium multiflorum.</title>
        <authorList>
            <person name="Chen Y."/>
            <person name="Copetti D."/>
            <person name="Kolliker R."/>
            <person name="Studer B."/>
        </authorList>
    </citation>
    <scope>NUCLEOTIDE SEQUENCE</scope>
    <source>
        <strain evidence="3">02402/16</strain>
        <tissue evidence="3">Leaf</tissue>
    </source>
</reference>
<proteinExistence type="predicted"/>
<sequence length="487" mass="52598">MARRLGVVLALAAVVLRRRGRSHGNQIRAGPKSPPNGKGRSRLPKQVNVRPGAACGDPRFIGGDGNAFYFHGRKDADFCVVSDRDLHINAHFIGKSGHSGMSRDFTWIQAIAVLFDGHHLYVGARKTGTWDDAVEHLEITPTASPCTSRLTRSTRQNDVQPCPRVVRDPHQGTTACSSPLTGAQCQGQSPCPSIERLMLHRRVASDDCFCSPRRPSSSTRSPGRRPICCRPDVPVRLRQQARRSGLHAHHGGDTSFTASSLFAADCAVARFEPSVATTKPVMSELAGITCASGMDGQGVCTRSKHASGMEVDATCRLPRVAHAGPLPGYDGSPRAGLRVQSLAGHWLSAVGRRGRLSAYAVYTDGATSPRVAAPRVWPRRPFRRRQGTIALPTVRPLAQLQPSRAPVGATWHTARLPRMACMPTAWPRRSRMAHAGRVGDGRGRWRRQLGLYAEGQPPRVCLIHAAMPRGHAGTVDSPATPRATPSA</sequence>
<evidence type="ECO:0000256" key="1">
    <source>
        <dbReference type="SAM" id="MobiDB-lite"/>
    </source>
</evidence>
<feature type="signal peptide" evidence="2">
    <location>
        <begin position="1"/>
        <end position="24"/>
    </location>
</feature>
<name>A0AAD8W0W0_LOLMU</name>
<keyword evidence="2" id="KW-0732">Signal</keyword>
<dbReference type="EMBL" id="JAUUTY010000005">
    <property type="protein sequence ID" value="KAK1628683.1"/>
    <property type="molecule type" value="Genomic_DNA"/>
</dbReference>